<dbReference type="PATRIC" id="fig|1618659.3.peg.301"/>
<dbReference type="InterPro" id="IPR007553">
    <property type="entry name" value="2-thiour_desulf"/>
</dbReference>
<dbReference type="Pfam" id="PF04463">
    <property type="entry name" value="2-thiour_desulf"/>
    <property type="match status" value="1"/>
</dbReference>
<reference evidence="2" key="1">
    <citation type="journal article" date="2015" name="Nature">
        <title>rRNA introns, odd ribosomes, and small enigmatic genomes across a large radiation of phyla.</title>
        <authorList>
            <person name="Brown C.T."/>
            <person name="Hug L.A."/>
            <person name="Thomas B.C."/>
            <person name="Sharon I."/>
            <person name="Castelle C.J."/>
            <person name="Singh A."/>
            <person name="Wilkins M.J."/>
            <person name="Williams K.H."/>
            <person name="Banfield J.F."/>
        </authorList>
    </citation>
    <scope>NUCLEOTIDE SEQUENCE [LARGE SCALE GENOMIC DNA]</scope>
</reference>
<dbReference type="AlphaFoldDB" id="A0A0G1BQM9"/>
<dbReference type="GO" id="GO:0008233">
    <property type="term" value="F:peptidase activity"/>
    <property type="evidence" value="ECO:0007669"/>
    <property type="project" value="InterPro"/>
</dbReference>
<protein>
    <recommendedName>
        <fullName evidence="1">Peptidase M15C domain-containing protein</fullName>
    </recommendedName>
</protein>
<sequence>MACLLVSKCLLGFRCKYDGKDRVSGRVLELSKKYTLIPVCPEEMGGLPTPREPAERVGDRVVTKSGLDVTENLEFGARRVLQITRWFDAKEAVLKARSPSCGSEYIYDGTFSGKLKKGVGITTTLLKKHGVKVISEEDLYAKGMASMTFEEAISGKAIPENILNNLELVKLPFYSFEGEARTGEMVVCRDVVRDVREIFSLLFAMQFPIAKMKPLSCYGWDDELSMEENNTSCFNYRKIYRSDRISIHAFGLAIDINPFQNPYVAHDGSIHPKDSVYGHNKSGTITDDVVKFFESRGWRWGGRWNPPDFQHFEKPLPRLMGRVG</sequence>
<evidence type="ECO:0000313" key="2">
    <source>
        <dbReference type="EMBL" id="KKS48561.1"/>
    </source>
</evidence>
<proteinExistence type="predicted"/>
<dbReference type="Proteomes" id="UP000034036">
    <property type="component" value="Unassembled WGS sequence"/>
</dbReference>
<name>A0A0G1BQM9_9BACT</name>
<evidence type="ECO:0000313" key="3">
    <source>
        <dbReference type="Proteomes" id="UP000034036"/>
    </source>
</evidence>
<dbReference type="EMBL" id="LCDF01000007">
    <property type="protein sequence ID" value="KKS48561.1"/>
    <property type="molecule type" value="Genomic_DNA"/>
</dbReference>
<dbReference type="InterPro" id="IPR009045">
    <property type="entry name" value="Zn_M74/Hedgehog-like"/>
</dbReference>
<dbReference type="STRING" id="1618659.UV11_C0007G0017"/>
<dbReference type="PANTHER" id="PTHR30087:SF1">
    <property type="entry name" value="HYPOTHETICAL CYTOSOLIC PROTEIN"/>
    <property type="match status" value="1"/>
</dbReference>
<dbReference type="Gene3D" id="3.30.1380.10">
    <property type="match status" value="1"/>
</dbReference>
<organism evidence="2 3">
    <name type="scientific">Candidatus Giovannonibacteria bacterium GW2011_GWF2_42_19</name>
    <dbReference type="NCBI Taxonomy" id="1618659"/>
    <lineage>
        <taxon>Bacteria</taxon>
        <taxon>Candidatus Giovannoniibacteriota</taxon>
    </lineage>
</organism>
<dbReference type="Pfam" id="PF13539">
    <property type="entry name" value="Peptidase_M15_4"/>
    <property type="match status" value="1"/>
</dbReference>
<dbReference type="SUPFAM" id="SSF55166">
    <property type="entry name" value="Hedgehog/DD-peptidase"/>
    <property type="match status" value="1"/>
</dbReference>
<gene>
    <name evidence="2" type="ORF">UV11_C0007G0017</name>
</gene>
<dbReference type="InterPro" id="IPR039561">
    <property type="entry name" value="Peptidase_M15C"/>
</dbReference>
<accession>A0A0G1BQM9</accession>
<comment type="caution">
    <text evidence="2">The sequence shown here is derived from an EMBL/GenBank/DDBJ whole genome shotgun (WGS) entry which is preliminary data.</text>
</comment>
<evidence type="ECO:0000259" key="1">
    <source>
        <dbReference type="Pfam" id="PF13539"/>
    </source>
</evidence>
<dbReference type="PANTHER" id="PTHR30087">
    <property type="entry name" value="INNER MEMBRANE PROTEIN"/>
    <property type="match status" value="1"/>
</dbReference>
<feature type="domain" description="Peptidase M15C" evidence="1">
    <location>
        <begin position="242"/>
        <end position="314"/>
    </location>
</feature>